<sequence length="307" mass="33764">MADREDRRPRRFRGITREQATILAQAGVSSARINALLRGFIALSDNELAILEGDFEAILAQRRARGQTSTMRVYTIFDQEDDIVTDVTRRVTEGMWTGNTGTLTTFFTSSVQSGSTGNWYYDVYNADPAVDSTAEVQFAVSYGHRLGFGAPRISDVATAKLPTDAVYSQYRNLLLQPDDNTFTFAGSVNSDDIYVINMQRARMKQKMDAGNWEITFSGSNGYLTFIDDSENKNDTVTSGGGRVYNVVSGALNIGSTSEINQTQESGSGGYGLFYPDRGIIILNPAVLIILSSVYSLKWNKCCSPFGL</sequence>
<evidence type="ECO:0000313" key="1">
    <source>
        <dbReference type="EMBL" id="KKK59682.1"/>
    </source>
</evidence>
<name>A0A0F8WRW7_9ZZZZ</name>
<dbReference type="AlphaFoldDB" id="A0A0F8WRW7"/>
<reference evidence="1" key="1">
    <citation type="journal article" date="2015" name="Nature">
        <title>Complex archaea that bridge the gap between prokaryotes and eukaryotes.</title>
        <authorList>
            <person name="Spang A."/>
            <person name="Saw J.H."/>
            <person name="Jorgensen S.L."/>
            <person name="Zaremba-Niedzwiedzka K."/>
            <person name="Martijn J."/>
            <person name="Lind A.E."/>
            <person name="van Eijk R."/>
            <person name="Schleper C."/>
            <person name="Guy L."/>
            <person name="Ettema T.J."/>
        </authorList>
    </citation>
    <scope>NUCLEOTIDE SEQUENCE</scope>
</reference>
<comment type="caution">
    <text evidence="1">The sequence shown here is derived from an EMBL/GenBank/DDBJ whole genome shotgun (WGS) entry which is preliminary data.</text>
</comment>
<dbReference type="EMBL" id="LAZR01063346">
    <property type="protein sequence ID" value="KKK59682.1"/>
    <property type="molecule type" value="Genomic_DNA"/>
</dbReference>
<proteinExistence type="predicted"/>
<protein>
    <submittedName>
        <fullName evidence="1">Uncharacterized protein</fullName>
    </submittedName>
</protein>
<organism evidence="1">
    <name type="scientific">marine sediment metagenome</name>
    <dbReference type="NCBI Taxonomy" id="412755"/>
    <lineage>
        <taxon>unclassified sequences</taxon>
        <taxon>metagenomes</taxon>
        <taxon>ecological metagenomes</taxon>
    </lineage>
</organism>
<gene>
    <name evidence="1" type="ORF">LCGC14_3031950</name>
</gene>
<accession>A0A0F8WRW7</accession>